<dbReference type="InterPro" id="IPR058582">
    <property type="entry name" value="KH_NusA_2nd"/>
</dbReference>
<comment type="function">
    <text evidence="7">Participates in both transcription termination and antitermination.</text>
</comment>
<dbReference type="SUPFAM" id="SSF47794">
    <property type="entry name" value="Rad51 N-terminal domain-like"/>
    <property type="match status" value="1"/>
</dbReference>
<dbReference type="PROSITE" id="PS50084">
    <property type="entry name" value="KH_TYPE_1"/>
    <property type="match status" value="1"/>
</dbReference>
<comment type="similarity">
    <text evidence="7">Belongs to the NusA family.</text>
</comment>
<proteinExistence type="inferred from homology"/>
<dbReference type="RefSeq" id="WP_370396650.1">
    <property type="nucleotide sequence ID" value="NZ_JALBUT010000003.1"/>
</dbReference>
<dbReference type="Gene3D" id="2.40.50.140">
    <property type="entry name" value="Nucleic acid-binding proteins"/>
    <property type="match status" value="1"/>
</dbReference>
<dbReference type="Gene3D" id="3.30.1480.10">
    <property type="entry name" value="NusA, N-terminal domain"/>
    <property type="match status" value="1"/>
</dbReference>
<dbReference type="SMART" id="SM00316">
    <property type="entry name" value="S1"/>
    <property type="match status" value="1"/>
</dbReference>
<organism evidence="9 10">
    <name type="scientific">Intestinicryptomonas porci</name>
    <dbReference type="NCBI Taxonomy" id="2926320"/>
    <lineage>
        <taxon>Bacteria</taxon>
        <taxon>Pseudomonadati</taxon>
        <taxon>Verrucomicrobiota</taxon>
        <taxon>Opitutia</taxon>
        <taxon>Opitutales</taxon>
        <taxon>Intestinicryptomonaceae</taxon>
        <taxon>Intestinicryptomonas</taxon>
    </lineage>
</organism>
<dbReference type="Pfam" id="PF26594">
    <property type="entry name" value="KH_NusA_2nd"/>
    <property type="match status" value="1"/>
</dbReference>
<dbReference type="SMART" id="SM00322">
    <property type="entry name" value="KH"/>
    <property type="match status" value="2"/>
</dbReference>
<comment type="caution">
    <text evidence="9">The sequence shown here is derived from an EMBL/GenBank/DDBJ whole genome shotgun (WGS) entry which is preliminary data.</text>
</comment>
<dbReference type="EMBL" id="JALBUT010000003">
    <property type="protein sequence ID" value="MDX8415202.1"/>
    <property type="molecule type" value="Genomic_DNA"/>
</dbReference>
<evidence type="ECO:0000256" key="3">
    <source>
        <dbReference type="ARBA" id="ARBA00022814"/>
    </source>
</evidence>
<dbReference type="PANTHER" id="PTHR22648">
    <property type="entry name" value="TRANSCRIPTION TERMINATION FACTOR NUSA"/>
    <property type="match status" value="1"/>
</dbReference>
<keyword evidence="1 7" id="KW-0806">Transcription termination</keyword>
<evidence type="ECO:0000259" key="8">
    <source>
        <dbReference type="PROSITE" id="PS50126"/>
    </source>
</evidence>
<evidence type="ECO:0000256" key="2">
    <source>
        <dbReference type="ARBA" id="ARBA00022490"/>
    </source>
</evidence>
<dbReference type="InterPro" id="IPR012340">
    <property type="entry name" value="NA-bd_OB-fold"/>
</dbReference>
<keyword evidence="10" id="KW-1185">Reference proteome</keyword>
<comment type="subcellular location">
    <subcellularLocation>
        <location evidence="7">Cytoplasm</location>
    </subcellularLocation>
</comment>
<evidence type="ECO:0000256" key="5">
    <source>
        <dbReference type="ARBA" id="ARBA00023015"/>
    </source>
</evidence>
<reference evidence="9 10" key="1">
    <citation type="submission" date="2022-03" db="EMBL/GenBank/DDBJ databases">
        <title>Novel taxa within the pig intestine.</title>
        <authorList>
            <person name="Wylensek D."/>
            <person name="Bishof K."/>
            <person name="Afrizal A."/>
            <person name="Clavel T."/>
        </authorList>
    </citation>
    <scope>NUCLEOTIDE SEQUENCE [LARGE SCALE GENOMIC DNA]</scope>
    <source>
        <strain evidence="9 10">CLA-KB-P66</strain>
    </source>
</reference>
<evidence type="ECO:0000256" key="1">
    <source>
        <dbReference type="ARBA" id="ARBA00022472"/>
    </source>
</evidence>
<dbReference type="Proteomes" id="UP001275932">
    <property type="component" value="Unassembled WGS sequence"/>
</dbReference>
<evidence type="ECO:0000313" key="9">
    <source>
        <dbReference type="EMBL" id="MDX8415202.1"/>
    </source>
</evidence>
<dbReference type="InterPro" id="IPR004087">
    <property type="entry name" value="KH_dom"/>
</dbReference>
<dbReference type="InterPro" id="IPR010995">
    <property type="entry name" value="DNA_repair_Rad51/TF_NusA_a-hlx"/>
</dbReference>
<dbReference type="InterPro" id="IPR030842">
    <property type="entry name" value="TF_NusA_bacterial"/>
</dbReference>
<dbReference type="InterPro" id="IPR025249">
    <property type="entry name" value="TF_NusA_KH_1st"/>
</dbReference>
<dbReference type="SUPFAM" id="SSF50249">
    <property type="entry name" value="Nucleic acid-binding proteins"/>
    <property type="match status" value="1"/>
</dbReference>
<keyword evidence="2 7" id="KW-0963">Cytoplasm</keyword>
<keyword evidence="6 7" id="KW-0804">Transcription</keyword>
<dbReference type="Pfam" id="PF08529">
    <property type="entry name" value="NusA_N"/>
    <property type="match status" value="1"/>
</dbReference>
<dbReference type="InterPro" id="IPR003029">
    <property type="entry name" value="S1_domain"/>
</dbReference>
<dbReference type="NCBIfam" id="TIGR01953">
    <property type="entry name" value="NusA"/>
    <property type="match status" value="1"/>
</dbReference>
<accession>A0ABU4WF71</accession>
<dbReference type="Gene3D" id="3.30.300.20">
    <property type="match status" value="2"/>
</dbReference>
<feature type="domain" description="S1 motif" evidence="8">
    <location>
        <begin position="138"/>
        <end position="202"/>
    </location>
</feature>
<evidence type="ECO:0000256" key="6">
    <source>
        <dbReference type="ARBA" id="ARBA00023163"/>
    </source>
</evidence>
<dbReference type="SUPFAM" id="SSF69705">
    <property type="entry name" value="Transcription factor NusA, N-terminal domain"/>
    <property type="match status" value="1"/>
</dbReference>
<dbReference type="SUPFAM" id="SSF54814">
    <property type="entry name" value="Prokaryotic type KH domain (KH-domain type II)"/>
    <property type="match status" value="2"/>
</dbReference>
<dbReference type="Pfam" id="PF00575">
    <property type="entry name" value="S1"/>
    <property type="match status" value="1"/>
</dbReference>
<keyword evidence="3 7" id="KW-0889">Transcription antitermination</keyword>
<dbReference type="CDD" id="cd22529">
    <property type="entry name" value="KH-II_NusA_rpt2"/>
    <property type="match status" value="1"/>
</dbReference>
<evidence type="ECO:0000256" key="4">
    <source>
        <dbReference type="ARBA" id="ARBA00022884"/>
    </source>
</evidence>
<dbReference type="Pfam" id="PF13184">
    <property type="entry name" value="KH_NusA_1st"/>
    <property type="match status" value="1"/>
</dbReference>
<protein>
    <recommendedName>
        <fullName evidence="7">Transcription termination/antitermination protein NusA</fullName>
    </recommendedName>
</protein>
<dbReference type="CDD" id="cd02134">
    <property type="entry name" value="KH-II_NusA_rpt1"/>
    <property type="match status" value="1"/>
</dbReference>
<comment type="subunit">
    <text evidence="7">Monomer. Binds directly to the core enzyme of the DNA-dependent RNA polymerase and to nascent RNA.</text>
</comment>
<dbReference type="InterPro" id="IPR009019">
    <property type="entry name" value="KH_sf_prok-type"/>
</dbReference>
<dbReference type="InterPro" id="IPR013735">
    <property type="entry name" value="TF_NusA_N"/>
</dbReference>
<gene>
    <name evidence="7 9" type="primary">nusA</name>
    <name evidence="9" type="ORF">MOX91_03285</name>
</gene>
<dbReference type="PANTHER" id="PTHR22648:SF0">
    <property type="entry name" value="TRANSCRIPTION TERMINATION_ANTITERMINATION PROTEIN NUSA"/>
    <property type="match status" value="1"/>
</dbReference>
<name>A0ABU4WF71_9BACT</name>
<dbReference type="HAMAP" id="MF_00945_B">
    <property type="entry name" value="NusA_B"/>
    <property type="match status" value="1"/>
</dbReference>
<dbReference type="CDD" id="cd04455">
    <property type="entry name" value="S1_NusA"/>
    <property type="match status" value="1"/>
</dbReference>
<evidence type="ECO:0000256" key="7">
    <source>
        <dbReference type="HAMAP-Rule" id="MF_00945"/>
    </source>
</evidence>
<dbReference type="InterPro" id="IPR015946">
    <property type="entry name" value="KH_dom-like_a/b"/>
</dbReference>
<keyword evidence="4 7" id="KW-0694">RNA-binding</keyword>
<dbReference type="InterPro" id="IPR036555">
    <property type="entry name" value="NusA_N_sf"/>
</dbReference>
<evidence type="ECO:0000313" key="10">
    <source>
        <dbReference type="Proteomes" id="UP001275932"/>
    </source>
</evidence>
<dbReference type="InterPro" id="IPR010213">
    <property type="entry name" value="TF_NusA"/>
</dbReference>
<keyword evidence="5 7" id="KW-0805">Transcription regulation</keyword>
<sequence>MSNSSEILAIIEYMEKEKQISREDMIEKISAAIKQAASKSSLHSGKDLRIEINPRTGAIKAWTALKVTDSVADPACEIHIDKARLYLPDPKIGDEVLREMDLSSLGRIAAKNVYQSIIQSVRQFEKERVYVEYRDLVGDIVTGTVRRREKGTLLVDLGKSEGIIPRREAIPGEDLAIGDRVRCLLLEIETTPRGPEIILSRASYKFVNRLFELEVAEITDGSVKIEAMAREPGYRTKIAVSSSDPRIDPVGACVGSGGSRVKSIVRELGGEKIDVIKYYDDPRLLLEECIKPAKAKNVRIIPEQKLIKFEVSDEDLSVVIGKKGSNAKLTSRLLGWRLDIEQEAKQNVGINDKLQAAAGSLAQILPNITEHQAMILANNGLNSIETFHDVTVEDLAEMGFSPVEAEEILNTVKKYGV</sequence>
<dbReference type="PROSITE" id="PS50126">
    <property type="entry name" value="S1"/>
    <property type="match status" value="1"/>
</dbReference>